<comment type="caution">
    <text evidence="6">The sequence shown here is derived from an EMBL/GenBank/DDBJ whole genome shotgun (WGS) entry which is preliminary data.</text>
</comment>
<dbReference type="Pfam" id="PF03861">
    <property type="entry name" value="ANTAR"/>
    <property type="match status" value="1"/>
</dbReference>
<feature type="domain" description="HTH araC/xylS-type" evidence="4">
    <location>
        <begin position="65"/>
        <end position="167"/>
    </location>
</feature>
<evidence type="ECO:0000256" key="2">
    <source>
        <dbReference type="ARBA" id="ARBA00023163"/>
    </source>
</evidence>
<name>A0ABU8N912_9PSEU</name>
<dbReference type="RefSeq" id="WP_337714998.1">
    <property type="nucleotide sequence ID" value="NZ_JBBEGL010000005.1"/>
</dbReference>
<dbReference type="InterPro" id="IPR036388">
    <property type="entry name" value="WH-like_DNA-bd_sf"/>
</dbReference>
<evidence type="ECO:0000313" key="7">
    <source>
        <dbReference type="Proteomes" id="UP001370100"/>
    </source>
</evidence>
<dbReference type="InterPro" id="IPR053142">
    <property type="entry name" value="PchR_regulatory_protein"/>
</dbReference>
<sequence>MARSPDLVDVATGVLMERYRQDVEEASAMLATMARSHGRDVAELAADLVAAPRTEHLGAASLTVSCAVSFIEANAHRDIGTAEIAAAVHIGARGLQQAFRKHRGQTPLGHLRQVRLERAHRDLLTADRSDRVTVGDIANRWHFANAGRFASEYRQAFGCSPSRTLRTPAVPGTPDFSALHRRAHDAVHRARDLHGRAVEASLRAVIAKARAEHLAISPVVEACLHLLAAQETAASPTQQPSTPRATTNGTVGPRVSR</sequence>
<dbReference type="Gene3D" id="1.10.10.60">
    <property type="entry name" value="Homeodomain-like"/>
    <property type="match status" value="1"/>
</dbReference>
<keyword evidence="7" id="KW-1185">Reference proteome</keyword>
<dbReference type="Proteomes" id="UP001370100">
    <property type="component" value="Unassembled WGS sequence"/>
</dbReference>
<organism evidence="6 7">
    <name type="scientific">Actinomycetospora aeridis</name>
    <dbReference type="NCBI Taxonomy" id="3129231"/>
    <lineage>
        <taxon>Bacteria</taxon>
        <taxon>Bacillati</taxon>
        <taxon>Actinomycetota</taxon>
        <taxon>Actinomycetes</taxon>
        <taxon>Pseudonocardiales</taxon>
        <taxon>Pseudonocardiaceae</taxon>
        <taxon>Actinomycetospora</taxon>
    </lineage>
</organism>
<dbReference type="SUPFAM" id="SSF46689">
    <property type="entry name" value="Homeodomain-like"/>
    <property type="match status" value="2"/>
</dbReference>
<dbReference type="Pfam" id="PF12833">
    <property type="entry name" value="HTH_18"/>
    <property type="match status" value="1"/>
</dbReference>
<accession>A0ABU8N912</accession>
<dbReference type="InterPro" id="IPR009057">
    <property type="entry name" value="Homeodomain-like_sf"/>
</dbReference>
<evidence type="ECO:0000259" key="5">
    <source>
        <dbReference type="PROSITE" id="PS50921"/>
    </source>
</evidence>
<gene>
    <name evidence="6" type="ORF">WCD41_18385</name>
</gene>
<dbReference type="PANTHER" id="PTHR47893">
    <property type="entry name" value="REGULATORY PROTEIN PCHR"/>
    <property type="match status" value="1"/>
</dbReference>
<dbReference type="EMBL" id="JBBEGL010000005">
    <property type="protein sequence ID" value="MEJ2888434.1"/>
    <property type="molecule type" value="Genomic_DNA"/>
</dbReference>
<reference evidence="6 7" key="1">
    <citation type="submission" date="2024-03" db="EMBL/GenBank/DDBJ databases">
        <title>Actinomycetospora sp. OC33-EN06, a novel actinomycete isolated from wild orchid (Aerides multiflora).</title>
        <authorList>
            <person name="Suriyachadkun C."/>
        </authorList>
    </citation>
    <scope>NUCLEOTIDE SEQUENCE [LARGE SCALE GENOMIC DNA]</scope>
    <source>
        <strain evidence="6 7">OC33-EN06</strain>
    </source>
</reference>
<dbReference type="Gene3D" id="1.10.10.10">
    <property type="entry name" value="Winged helix-like DNA-binding domain superfamily/Winged helix DNA-binding domain"/>
    <property type="match status" value="1"/>
</dbReference>
<evidence type="ECO:0000259" key="4">
    <source>
        <dbReference type="PROSITE" id="PS01124"/>
    </source>
</evidence>
<keyword evidence="2" id="KW-0804">Transcription</keyword>
<proteinExistence type="predicted"/>
<evidence type="ECO:0000256" key="1">
    <source>
        <dbReference type="ARBA" id="ARBA00023015"/>
    </source>
</evidence>
<dbReference type="SMART" id="SM00342">
    <property type="entry name" value="HTH_ARAC"/>
    <property type="match status" value="1"/>
</dbReference>
<evidence type="ECO:0000313" key="6">
    <source>
        <dbReference type="EMBL" id="MEJ2888434.1"/>
    </source>
</evidence>
<feature type="domain" description="ANTAR" evidence="5">
    <location>
        <begin position="1"/>
        <end position="49"/>
    </location>
</feature>
<feature type="compositionally biased region" description="Polar residues" evidence="3">
    <location>
        <begin position="233"/>
        <end position="250"/>
    </location>
</feature>
<dbReference type="PANTHER" id="PTHR47893:SF1">
    <property type="entry name" value="REGULATORY PROTEIN PCHR"/>
    <property type="match status" value="1"/>
</dbReference>
<dbReference type="InterPro" id="IPR005561">
    <property type="entry name" value="ANTAR"/>
</dbReference>
<keyword evidence="1" id="KW-0805">Transcription regulation</keyword>
<dbReference type="PROSITE" id="PS01124">
    <property type="entry name" value="HTH_ARAC_FAMILY_2"/>
    <property type="match status" value="1"/>
</dbReference>
<dbReference type="InterPro" id="IPR018060">
    <property type="entry name" value="HTH_AraC"/>
</dbReference>
<protein>
    <submittedName>
        <fullName evidence="6">Helix-turn-helix domain-containing protein</fullName>
    </submittedName>
</protein>
<dbReference type="PROSITE" id="PS50921">
    <property type="entry name" value="ANTAR"/>
    <property type="match status" value="1"/>
</dbReference>
<feature type="region of interest" description="Disordered" evidence="3">
    <location>
        <begin position="233"/>
        <end position="257"/>
    </location>
</feature>
<evidence type="ECO:0000256" key="3">
    <source>
        <dbReference type="SAM" id="MobiDB-lite"/>
    </source>
</evidence>